<name>A0A4S8MR13_DENBC</name>
<feature type="compositionally biased region" description="Basic and acidic residues" evidence="2">
    <location>
        <begin position="417"/>
        <end position="427"/>
    </location>
</feature>
<organism evidence="3 4">
    <name type="scientific">Dendrothele bispora (strain CBS 962.96)</name>
    <dbReference type="NCBI Taxonomy" id="1314807"/>
    <lineage>
        <taxon>Eukaryota</taxon>
        <taxon>Fungi</taxon>
        <taxon>Dikarya</taxon>
        <taxon>Basidiomycota</taxon>
        <taxon>Agaricomycotina</taxon>
        <taxon>Agaricomycetes</taxon>
        <taxon>Agaricomycetidae</taxon>
        <taxon>Agaricales</taxon>
        <taxon>Agaricales incertae sedis</taxon>
        <taxon>Dendrothele</taxon>
    </lineage>
</organism>
<feature type="region of interest" description="Disordered" evidence="2">
    <location>
        <begin position="343"/>
        <end position="437"/>
    </location>
</feature>
<feature type="region of interest" description="Disordered" evidence="2">
    <location>
        <begin position="760"/>
        <end position="816"/>
    </location>
</feature>
<feature type="compositionally biased region" description="Low complexity" evidence="2">
    <location>
        <begin position="761"/>
        <end position="778"/>
    </location>
</feature>
<protein>
    <submittedName>
        <fullName evidence="3">Uncharacterized protein</fullName>
    </submittedName>
</protein>
<feature type="compositionally biased region" description="Low complexity" evidence="2">
    <location>
        <begin position="351"/>
        <end position="361"/>
    </location>
</feature>
<feature type="compositionally biased region" description="Basic and acidic residues" evidence="2">
    <location>
        <begin position="805"/>
        <end position="816"/>
    </location>
</feature>
<feature type="coiled-coil region" evidence="1">
    <location>
        <begin position="122"/>
        <end position="149"/>
    </location>
</feature>
<feature type="coiled-coil region" evidence="1">
    <location>
        <begin position="291"/>
        <end position="318"/>
    </location>
</feature>
<evidence type="ECO:0000313" key="3">
    <source>
        <dbReference type="EMBL" id="THV05523.1"/>
    </source>
</evidence>
<evidence type="ECO:0000256" key="2">
    <source>
        <dbReference type="SAM" id="MobiDB-lite"/>
    </source>
</evidence>
<evidence type="ECO:0000313" key="4">
    <source>
        <dbReference type="Proteomes" id="UP000297245"/>
    </source>
</evidence>
<dbReference type="EMBL" id="ML179048">
    <property type="protein sequence ID" value="THV05523.1"/>
    <property type="molecule type" value="Genomic_DNA"/>
</dbReference>
<keyword evidence="1" id="KW-0175">Coiled coil</keyword>
<feature type="compositionally biased region" description="Polar residues" evidence="2">
    <location>
        <begin position="779"/>
        <end position="798"/>
    </location>
</feature>
<keyword evidence="4" id="KW-1185">Reference proteome</keyword>
<feature type="region of interest" description="Disordered" evidence="2">
    <location>
        <begin position="681"/>
        <end position="720"/>
    </location>
</feature>
<dbReference type="Proteomes" id="UP000297245">
    <property type="component" value="Unassembled WGS sequence"/>
</dbReference>
<gene>
    <name evidence="3" type="ORF">K435DRAFT_790051</name>
</gene>
<feature type="region of interest" description="Disordered" evidence="2">
    <location>
        <begin position="641"/>
        <end position="667"/>
    </location>
</feature>
<accession>A0A4S8MR13</accession>
<reference evidence="3 4" key="1">
    <citation type="journal article" date="2019" name="Nat. Ecol. Evol.">
        <title>Megaphylogeny resolves global patterns of mushroom evolution.</title>
        <authorList>
            <person name="Varga T."/>
            <person name="Krizsan K."/>
            <person name="Foldi C."/>
            <person name="Dima B."/>
            <person name="Sanchez-Garcia M."/>
            <person name="Sanchez-Ramirez S."/>
            <person name="Szollosi G.J."/>
            <person name="Szarkandi J.G."/>
            <person name="Papp V."/>
            <person name="Albert L."/>
            <person name="Andreopoulos W."/>
            <person name="Angelini C."/>
            <person name="Antonin V."/>
            <person name="Barry K.W."/>
            <person name="Bougher N.L."/>
            <person name="Buchanan P."/>
            <person name="Buyck B."/>
            <person name="Bense V."/>
            <person name="Catcheside P."/>
            <person name="Chovatia M."/>
            <person name="Cooper J."/>
            <person name="Damon W."/>
            <person name="Desjardin D."/>
            <person name="Finy P."/>
            <person name="Geml J."/>
            <person name="Haridas S."/>
            <person name="Hughes K."/>
            <person name="Justo A."/>
            <person name="Karasinski D."/>
            <person name="Kautmanova I."/>
            <person name="Kiss B."/>
            <person name="Kocsube S."/>
            <person name="Kotiranta H."/>
            <person name="LaButti K.M."/>
            <person name="Lechner B.E."/>
            <person name="Liimatainen K."/>
            <person name="Lipzen A."/>
            <person name="Lukacs Z."/>
            <person name="Mihaltcheva S."/>
            <person name="Morgado L.N."/>
            <person name="Niskanen T."/>
            <person name="Noordeloos M.E."/>
            <person name="Ohm R.A."/>
            <person name="Ortiz-Santana B."/>
            <person name="Ovrebo C."/>
            <person name="Racz N."/>
            <person name="Riley R."/>
            <person name="Savchenko A."/>
            <person name="Shiryaev A."/>
            <person name="Soop K."/>
            <person name="Spirin V."/>
            <person name="Szebenyi C."/>
            <person name="Tomsovsky M."/>
            <person name="Tulloss R.E."/>
            <person name="Uehling J."/>
            <person name="Grigoriev I.V."/>
            <person name="Vagvolgyi C."/>
            <person name="Papp T."/>
            <person name="Martin F.M."/>
            <person name="Miettinen O."/>
            <person name="Hibbett D.S."/>
            <person name="Nagy L.G."/>
        </authorList>
    </citation>
    <scope>NUCLEOTIDE SEQUENCE [LARGE SCALE GENOMIC DNA]</scope>
    <source>
        <strain evidence="3 4">CBS 962.96</strain>
    </source>
</reference>
<dbReference type="AlphaFoldDB" id="A0A4S8MR13"/>
<sequence>MSALVEQERNNDEQRDIRERDLERKIWELEETAKMSDVVVHEYAALVRSLEGRASTNKSISEANGSADSNSLAGSLSEGKLGLQKLFAEFAEETEKLEAEIYRLQGALTVSEARCNTEKQVAEADRVMLAECQHELDKLKNEDKSAAQMVSRYMKFSQSSNASLQESLSTLKTRHAATMDTLSAQLSAVHAQLHTSQVTSDKLRSALDDLGKDILRESYGRRREIALRLRLVTREEIMFEGLGRWVRRAQESLDRDQETQLHALRAMLVDAEALLNVLDGPEHGVGSSARIIAAEAAVKSLNEELNRQTSRRVELEKSAGFEEGVHKSVVGISSSKVVDVQLPASNGSDQSTATSNTSATSLDHPVQKEQPPPSVDATSTQESENLIVPGSDPDITEVEPVTSNSSTGIPPSGANRNIDDAVPDDHFGPAPSSSIQPVPVLEQPLASFTSSVTPLPIESTDAQQADPDPSLAPEDPHHLFDELKKVNHRYDDIQRAFRDCHLALQDLRQNVLLESSPSGNDSSSPQTINGFPAQLFQMAVDRLDDFTEDARVELEIQIADEALRIQGFETMLLVPGALSSSPSASSLHSLPLESVPTLPEIESQIDSFISGTDPSVQKAQQSLSRKLVDIQNDIAILKRALHDPDLSPDPESSPTGSTGADSGGSSWTSWIRTSPSWPISPAPAPTFGNVMTSPRLRHTSSFHNGLTHGRKVSTSEDSSGGDVFAKLGLKVAMASTLRPSVSAPSSAQRGPRARTISTMYSLGLGSSRSASSVFGASGTSTGSQPPRTPSATLQSSSDGGDLEDADKHDEAPSDVE</sequence>
<proteinExistence type="predicted"/>
<feature type="compositionally biased region" description="Low complexity" evidence="2">
    <location>
        <begin position="649"/>
        <end position="667"/>
    </location>
</feature>
<evidence type="ECO:0000256" key="1">
    <source>
        <dbReference type="SAM" id="Coils"/>
    </source>
</evidence>
<dbReference type="OrthoDB" id="2592022at2759"/>
<feature type="region of interest" description="Disordered" evidence="2">
    <location>
        <begin position="55"/>
        <end position="74"/>
    </location>
</feature>